<name>A0A4Y7IJ56_PAPSO</name>
<dbReference type="Gramene" id="RZC47485">
    <property type="protein sequence ID" value="RZC47485"/>
    <property type="gene ID" value="C5167_040423"/>
</dbReference>
<accession>A0A4Y7IJ56</accession>
<keyword evidence="1" id="KW-1133">Transmembrane helix</keyword>
<feature type="transmembrane region" description="Helical" evidence="1">
    <location>
        <begin position="12"/>
        <end position="32"/>
    </location>
</feature>
<protein>
    <submittedName>
        <fullName evidence="2">Uncharacterized protein</fullName>
    </submittedName>
</protein>
<organism evidence="2 3">
    <name type="scientific">Papaver somniferum</name>
    <name type="common">Opium poppy</name>
    <dbReference type="NCBI Taxonomy" id="3469"/>
    <lineage>
        <taxon>Eukaryota</taxon>
        <taxon>Viridiplantae</taxon>
        <taxon>Streptophyta</taxon>
        <taxon>Embryophyta</taxon>
        <taxon>Tracheophyta</taxon>
        <taxon>Spermatophyta</taxon>
        <taxon>Magnoliopsida</taxon>
        <taxon>Ranunculales</taxon>
        <taxon>Papaveraceae</taxon>
        <taxon>Papaveroideae</taxon>
        <taxon>Papaver</taxon>
    </lineage>
</organism>
<evidence type="ECO:0000313" key="3">
    <source>
        <dbReference type="Proteomes" id="UP000316621"/>
    </source>
</evidence>
<sequence>MECISTRYLRTFCLLIMFLLISFNLLTTIRSITPAKDDNKLAYNKMNINISRKLLRVKNKEYGLYSPFSNPPDQNFEP</sequence>
<evidence type="ECO:0000313" key="2">
    <source>
        <dbReference type="EMBL" id="RZC47485.1"/>
    </source>
</evidence>
<dbReference type="EMBL" id="CM010715">
    <property type="protein sequence ID" value="RZC47485.1"/>
    <property type="molecule type" value="Genomic_DNA"/>
</dbReference>
<evidence type="ECO:0000256" key="1">
    <source>
        <dbReference type="SAM" id="Phobius"/>
    </source>
</evidence>
<keyword evidence="1" id="KW-0812">Transmembrane</keyword>
<dbReference type="Proteomes" id="UP000316621">
    <property type="component" value="Chromosome 1"/>
</dbReference>
<gene>
    <name evidence="2" type="ORF">C5167_040423</name>
</gene>
<proteinExistence type="predicted"/>
<keyword evidence="3" id="KW-1185">Reference proteome</keyword>
<keyword evidence="1" id="KW-0472">Membrane</keyword>
<reference evidence="2 3" key="1">
    <citation type="journal article" date="2018" name="Science">
        <title>The opium poppy genome and morphinan production.</title>
        <authorList>
            <person name="Guo L."/>
            <person name="Winzer T."/>
            <person name="Yang X."/>
            <person name="Li Y."/>
            <person name="Ning Z."/>
            <person name="He Z."/>
            <person name="Teodor R."/>
            <person name="Lu Y."/>
            <person name="Bowser T.A."/>
            <person name="Graham I.A."/>
            <person name="Ye K."/>
        </authorList>
    </citation>
    <scope>NUCLEOTIDE SEQUENCE [LARGE SCALE GENOMIC DNA]</scope>
    <source>
        <strain evidence="3">cv. HN1</strain>
        <tissue evidence="2">Leaves</tissue>
    </source>
</reference>
<dbReference type="AlphaFoldDB" id="A0A4Y7IJ56"/>